<dbReference type="STRING" id="2162.BRM9_0237"/>
<dbReference type="Pfam" id="PF10622">
    <property type="entry name" value="Ehbp"/>
    <property type="match status" value="1"/>
</dbReference>
<organism evidence="1 5">
    <name type="scientific">Methanobacterium formicicum</name>
    <dbReference type="NCBI Taxonomy" id="2162"/>
    <lineage>
        <taxon>Archaea</taxon>
        <taxon>Methanobacteriati</taxon>
        <taxon>Methanobacteriota</taxon>
        <taxon>Methanomada group</taxon>
        <taxon>Methanobacteria</taxon>
        <taxon>Methanobacteriales</taxon>
        <taxon>Methanobacteriaceae</taxon>
        <taxon>Methanobacterium</taxon>
    </lineage>
</organism>
<evidence type="ECO:0000313" key="3">
    <source>
        <dbReference type="EMBL" id="CEL25774.1"/>
    </source>
</evidence>
<dbReference type="InterPro" id="IPR019597">
    <property type="entry name" value="Energy-convert_hydgase-B_suP"/>
</dbReference>
<reference evidence="3" key="3">
    <citation type="submission" date="2014-09" db="EMBL/GenBank/DDBJ databases">
        <authorList>
            <person name="Bishop-Lilly K.A."/>
            <person name="Broomall S.M."/>
            <person name="Chain P.S."/>
            <person name="Chertkov O."/>
            <person name="Coyne S.R."/>
            <person name="Daligault H.E."/>
            <person name="Davenport K.W."/>
            <person name="Erkkila T."/>
            <person name="Frey K.G."/>
            <person name="Gibbons H.S."/>
            <person name="Gu W."/>
            <person name="Jaissle J."/>
            <person name="Johnson S.L."/>
            <person name="Koroleva G.I."/>
            <person name="Ladner J.T."/>
            <person name="Lo C.-C."/>
            <person name="Minogue T.D."/>
            <person name="Munk C."/>
            <person name="Palacios G.F."/>
            <person name="Redden C.L."/>
            <person name="Rosenzweig C.N."/>
            <person name="Scholz M.B."/>
            <person name="Teshima H."/>
            <person name="Xu Y."/>
        </authorList>
    </citation>
    <scope>NUCLEOTIDE SEQUENCE</scope>
    <source>
        <strain evidence="3">Mb9</strain>
    </source>
</reference>
<proteinExistence type="predicted"/>
<keyword evidence="6" id="KW-1185">Reference proteome</keyword>
<name>A0A089Z8D2_METFO</name>
<evidence type="ECO:0000313" key="4">
    <source>
        <dbReference type="EMBL" id="MBF4474864.1"/>
    </source>
</evidence>
<evidence type="ECO:0000313" key="1">
    <source>
        <dbReference type="EMBL" id="AIS31066.1"/>
    </source>
</evidence>
<dbReference type="Proteomes" id="UP000606900">
    <property type="component" value="Unassembled WGS sequence"/>
</dbReference>
<dbReference type="AlphaFoldDB" id="A0A089Z8D2"/>
<dbReference type="EMBL" id="LN515531">
    <property type="protein sequence ID" value="CEA13409.1"/>
    <property type="molecule type" value="Genomic_DNA"/>
</dbReference>
<evidence type="ECO:0000313" key="2">
    <source>
        <dbReference type="EMBL" id="CEA13409.1"/>
    </source>
</evidence>
<sequence length="91" mass="10567">MKIVIRPLHIMSLGGYIVETDFPYRNVIVVNPTEEPIKLEVPVFDAEWLEEQRKLGLELTPLTEEDNYLSKFRKAKAKLEKLKAEKGIKVE</sequence>
<evidence type="ECO:0000313" key="6">
    <source>
        <dbReference type="Proteomes" id="UP000062768"/>
    </source>
</evidence>
<dbReference type="KEGG" id="mfc:BRM9_0237"/>
<dbReference type="KEGG" id="mfi:DSM1535_1068"/>
<accession>A0A089Z8D2</accession>
<dbReference type="OrthoDB" id="73069at2157"/>
<reference evidence="1" key="1">
    <citation type="submission" date="2013-12" db="EMBL/GenBank/DDBJ databases">
        <title>The complete genome sequence of Methanobacterium sp. BRM9.</title>
        <authorList>
            <consortium name="Pastoral Greenhouse Gas Research Consortium"/>
            <person name="Kelly W.J."/>
            <person name="Leahy S.C."/>
            <person name="Perry R."/>
            <person name="Li D."/>
            <person name="Altermann E."/>
            <person name="Lambie S.C."/>
            <person name="Attwood G.T."/>
        </authorList>
    </citation>
    <scope>NUCLEOTIDE SEQUENCE [LARGE SCALE GENOMIC DNA]</scope>
    <source>
        <strain evidence="1">BRM9</strain>
    </source>
</reference>
<reference evidence="4" key="4">
    <citation type="submission" date="2020-10" db="EMBL/GenBank/DDBJ databases">
        <title>Dehalococcoides mccartyi of a TCE/Cr reducing biochatode.</title>
        <authorList>
            <person name="Matturro B."/>
        </authorList>
    </citation>
    <scope>NUCLEOTIDE SEQUENCE</scope>
    <source>
        <strain evidence="4">Bin2</strain>
    </source>
</reference>
<gene>
    <name evidence="1" type="primary">ehbP</name>
    <name evidence="1" type="ORF">BRM9_0237</name>
    <name evidence="2" type="ORF">DSM1535_1068</name>
    <name evidence="4" type="ORF">ISP06_05255</name>
    <name evidence="3" type="ORF">MB9_2159</name>
</gene>
<dbReference type="EMBL" id="JADIIL010000018">
    <property type="protein sequence ID" value="MBF4474864.1"/>
    <property type="molecule type" value="Genomic_DNA"/>
</dbReference>
<evidence type="ECO:0000313" key="5">
    <source>
        <dbReference type="Proteomes" id="UP000029661"/>
    </source>
</evidence>
<dbReference type="RefSeq" id="WP_048072622.1">
    <property type="nucleotide sequence ID" value="NZ_CALCVY010000029.1"/>
</dbReference>
<protein>
    <submittedName>
        <fullName evidence="4">Energy-converting hydrogenase B subunit EhbP</fullName>
    </submittedName>
    <submittedName>
        <fullName evidence="1">Energy-converting hydrogenase B subunit P EhbP</fullName>
    </submittedName>
</protein>
<dbReference type="Proteomes" id="UP000062768">
    <property type="component" value="Chromosome I"/>
</dbReference>
<dbReference type="Proteomes" id="UP000029661">
    <property type="component" value="Chromosome"/>
</dbReference>
<dbReference type="GeneID" id="26740392"/>
<reference evidence="2" key="2">
    <citation type="submission" date="2014-08" db="EMBL/GenBank/DDBJ databases">
        <authorList>
            <person name="Wibberg D."/>
        </authorList>
    </citation>
    <scope>NUCLEOTIDE SEQUENCE</scope>
</reference>
<dbReference type="PATRIC" id="fig|2162.10.peg.2229"/>
<dbReference type="EMBL" id="LN734822">
    <property type="protein sequence ID" value="CEL25774.1"/>
    <property type="molecule type" value="Genomic_DNA"/>
</dbReference>
<dbReference type="EMBL" id="CP006933">
    <property type="protein sequence ID" value="AIS31066.1"/>
    <property type="molecule type" value="Genomic_DNA"/>
</dbReference>